<dbReference type="InterPro" id="IPR018503">
    <property type="entry name" value="Tetraspanin_CS"/>
</dbReference>
<dbReference type="PANTHER" id="PTHR19282:SF544">
    <property type="entry name" value="TETRASPANIN"/>
    <property type="match status" value="1"/>
</dbReference>
<dbReference type="InterPro" id="IPR008952">
    <property type="entry name" value="Tetraspanin_EC2_sf"/>
</dbReference>
<organism evidence="7 8">
    <name type="scientific">Hydra vulgaris</name>
    <name type="common">Hydra</name>
    <name type="synonym">Hydra attenuata</name>
    <dbReference type="NCBI Taxonomy" id="6087"/>
    <lineage>
        <taxon>Eukaryota</taxon>
        <taxon>Metazoa</taxon>
        <taxon>Cnidaria</taxon>
        <taxon>Hydrozoa</taxon>
        <taxon>Hydroidolina</taxon>
        <taxon>Anthoathecata</taxon>
        <taxon>Aplanulata</taxon>
        <taxon>Hydridae</taxon>
        <taxon>Hydra</taxon>
    </lineage>
</organism>
<accession>A0ABM4BEY8</accession>
<sequence>MISGGAKCIKYLLFIFNFLFFLTGCGLIGIGVWLNVEKGSWKAVSDYDFVSIANTLIAAGVIIVIISFLGCCGAITENKCMLIVFFIFLLVIFLMEIISGIMAYYWRGTIKSELKTEIKKRIPSLYYKQEDVQEAMNTIQKTFNCCGIDSLNDWSVSAPDSNGKSVAQVDGTCCKKSGENGYSSSCKTLPYDSATQPNIIIQYYNTGCFSSIEDFLKKYTLYLGAVGIAFALFQIIGLIFSMVLICALKRDSRVL</sequence>
<feature type="transmembrane region" description="Helical" evidence="6">
    <location>
        <begin position="219"/>
        <end position="248"/>
    </location>
</feature>
<gene>
    <name evidence="8" type="primary">LOC100208781</name>
</gene>
<reference evidence="8" key="2">
    <citation type="submission" date="2025-08" db="UniProtKB">
        <authorList>
            <consortium name="RefSeq"/>
        </authorList>
    </citation>
    <scope>IDENTIFICATION</scope>
</reference>
<evidence type="ECO:0000256" key="3">
    <source>
        <dbReference type="ARBA" id="ARBA00022692"/>
    </source>
</evidence>
<feature type="transmembrane region" description="Helical" evidence="6">
    <location>
        <begin position="12"/>
        <end position="36"/>
    </location>
</feature>
<name>A0ABM4BEY8_HYDVU</name>
<dbReference type="PANTHER" id="PTHR19282">
    <property type="entry name" value="TETRASPANIN"/>
    <property type="match status" value="1"/>
</dbReference>
<dbReference type="InterPro" id="IPR000301">
    <property type="entry name" value="Tetraspanin_animals"/>
</dbReference>
<evidence type="ECO:0000256" key="4">
    <source>
        <dbReference type="ARBA" id="ARBA00022989"/>
    </source>
</evidence>
<evidence type="ECO:0000256" key="2">
    <source>
        <dbReference type="ARBA" id="ARBA00006840"/>
    </source>
</evidence>
<comment type="similarity">
    <text evidence="2 6">Belongs to the tetraspanin (TM4SF) family.</text>
</comment>
<dbReference type="Proteomes" id="UP001652625">
    <property type="component" value="Chromosome 02"/>
</dbReference>
<keyword evidence="3 6" id="KW-0812">Transmembrane</keyword>
<evidence type="ECO:0000256" key="1">
    <source>
        <dbReference type="ARBA" id="ARBA00004141"/>
    </source>
</evidence>
<dbReference type="SUPFAM" id="SSF48652">
    <property type="entry name" value="Tetraspanin"/>
    <property type="match status" value="1"/>
</dbReference>
<feature type="transmembrane region" description="Helical" evidence="6">
    <location>
        <begin position="82"/>
        <end position="106"/>
    </location>
</feature>
<evidence type="ECO:0000256" key="5">
    <source>
        <dbReference type="ARBA" id="ARBA00023136"/>
    </source>
</evidence>
<evidence type="ECO:0000313" key="8">
    <source>
        <dbReference type="RefSeq" id="XP_065647539.1"/>
    </source>
</evidence>
<protein>
    <recommendedName>
        <fullName evidence="6">Tetraspanin</fullName>
    </recommendedName>
</protein>
<dbReference type="PROSITE" id="PS00421">
    <property type="entry name" value="TM4_1"/>
    <property type="match status" value="1"/>
</dbReference>
<reference evidence="7" key="1">
    <citation type="submission" date="2025-05" db="UniProtKB">
        <authorList>
            <consortium name="RefSeq"/>
        </authorList>
    </citation>
    <scope>NUCLEOTIDE SEQUENCE [LARGE SCALE GENOMIC DNA]</scope>
</reference>
<evidence type="ECO:0000256" key="6">
    <source>
        <dbReference type="RuleBase" id="RU361218"/>
    </source>
</evidence>
<dbReference type="PIRSF" id="PIRSF002419">
    <property type="entry name" value="Tetraspanin"/>
    <property type="match status" value="1"/>
</dbReference>
<dbReference type="Gene3D" id="1.10.1450.10">
    <property type="entry name" value="Tetraspanin"/>
    <property type="match status" value="1"/>
</dbReference>
<dbReference type="PROSITE" id="PS51257">
    <property type="entry name" value="PROKAR_LIPOPROTEIN"/>
    <property type="match status" value="1"/>
</dbReference>
<comment type="subcellular location">
    <subcellularLocation>
        <location evidence="1 6">Membrane</location>
        <topology evidence="1 6">Multi-pass membrane protein</topology>
    </subcellularLocation>
</comment>
<feature type="transmembrane region" description="Helical" evidence="6">
    <location>
        <begin position="56"/>
        <end position="75"/>
    </location>
</feature>
<dbReference type="InterPro" id="IPR018499">
    <property type="entry name" value="Tetraspanin/Peripherin"/>
</dbReference>
<proteinExistence type="inferred from homology"/>
<dbReference type="RefSeq" id="XP_065647539.1">
    <property type="nucleotide sequence ID" value="XM_065791467.1"/>
</dbReference>
<evidence type="ECO:0000313" key="7">
    <source>
        <dbReference type="Proteomes" id="UP001652625"/>
    </source>
</evidence>
<keyword evidence="5 6" id="KW-0472">Membrane</keyword>
<keyword evidence="4 6" id="KW-1133">Transmembrane helix</keyword>
<dbReference type="Pfam" id="PF00335">
    <property type="entry name" value="Tetraspanin"/>
    <property type="match status" value="1"/>
</dbReference>
<keyword evidence="7" id="KW-1185">Reference proteome</keyword>
<dbReference type="PRINTS" id="PR00259">
    <property type="entry name" value="TMFOUR"/>
</dbReference>
<dbReference type="GeneID" id="100208781"/>